<dbReference type="STRING" id="643674.PAEH1_13060"/>
<dbReference type="NCBIfam" id="TIGR00199">
    <property type="entry name" value="PncC_domain"/>
    <property type="match status" value="1"/>
</dbReference>
<dbReference type="AlphaFoldDB" id="A0A1U9K2H9"/>
<dbReference type="InterPro" id="IPR008136">
    <property type="entry name" value="CinA_C"/>
</dbReference>
<evidence type="ECO:0000313" key="3">
    <source>
        <dbReference type="Proteomes" id="UP000189369"/>
    </source>
</evidence>
<name>A0A1U9K2H9_9BURK</name>
<evidence type="ECO:0000313" key="2">
    <source>
        <dbReference type="EMBL" id="AQS52226.1"/>
    </source>
</evidence>
<sequence>MSTQAQPLINRLFELKLTITTVESCTAGLVASLLSEHPKAGSLLESGLVTYTPESKMDLLGIHPGIFEKYNLTSEKVAHEMAVGAAKLTRATTVIATTGVLDDTAEPEIPAGTVCFAWLYKMGETKPKLFTRTHVFDGSEQDRCQQAALYALTLAAELYEQHVHSKDAKHS</sequence>
<proteinExistence type="predicted"/>
<reference evidence="2 3" key="1">
    <citation type="submission" date="2017-01" db="EMBL/GenBank/DDBJ databases">
        <title>Complete Genome Sequence of Paenalcaligenes hominis, Isolated from a paraplegic Patient with neurogenic bladder.</title>
        <authorList>
            <person name="Mukhopadhyay R."/>
            <person name="Joaquin J."/>
            <person name="Hogue R."/>
            <person name="Kilaru A."/>
            <person name="Jospin G."/>
            <person name="Mars K."/>
            <person name="Eisen J.A."/>
            <person name="Chaturvedi V."/>
        </authorList>
    </citation>
    <scope>NUCLEOTIDE SEQUENCE [LARGE SCALE GENOMIC DNA]</scope>
    <source>
        <strain evidence="2 3">15S00501</strain>
    </source>
</reference>
<dbReference type="InterPro" id="IPR036653">
    <property type="entry name" value="CinA-like_C"/>
</dbReference>
<dbReference type="Gene3D" id="3.90.950.20">
    <property type="entry name" value="CinA-like"/>
    <property type="match status" value="1"/>
</dbReference>
<dbReference type="SUPFAM" id="SSF142433">
    <property type="entry name" value="CinA-like"/>
    <property type="match status" value="1"/>
</dbReference>
<dbReference type="OrthoDB" id="9801454at2"/>
<organism evidence="2 3">
    <name type="scientific">Paenalcaligenes hominis</name>
    <dbReference type="NCBI Taxonomy" id="643674"/>
    <lineage>
        <taxon>Bacteria</taxon>
        <taxon>Pseudomonadati</taxon>
        <taxon>Pseudomonadota</taxon>
        <taxon>Betaproteobacteria</taxon>
        <taxon>Burkholderiales</taxon>
        <taxon>Alcaligenaceae</taxon>
        <taxon>Paenalcaligenes</taxon>
    </lineage>
</organism>
<feature type="domain" description="CinA C-terminal" evidence="1">
    <location>
        <begin position="5"/>
        <end position="157"/>
    </location>
</feature>
<accession>A0A1U9K2H9</accession>
<evidence type="ECO:0000259" key="1">
    <source>
        <dbReference type="Pfam" id="PF02464"/>
    </source>
</evidence>
<dbReference type="KEGG" id="phn:PAEH1_13060"/>
<gene>
    <name evidence="2" type="ORF">PAEH1_13060</name>
</gene>
<dbReference type="Proteomes" id="UP000189369">
    <property type="component" value="Chromosome"/>
</dbReference>
<protein>
    <recommendedName>
        <fullName evidence="1">CinA C-terminal domain-containing protein</fullName>
    </recommendedName>
</protein>
<dbReference type="Pfam" id="PF02464">
    <property type="entry name" value="CinA"/>
    <property type="match status" value="1"/>
</dbReference>
<dbReference type="EMBL" id="CP019697">
    <property type="protein sequence ID" value="AQS52226.1"/>
    <property type="molecule type" value="Genomic_DNA"/>
</dbReference>